<comment type="caution">
    <text evidence="1">The sequence shown here is derived from an EMBL/GenBank/DDBJ whole genome shotgun (WGS) entry which is preliminary data.</text>
</comment>
<dbReference type="AlphaFoldDB" id="A0A392URQ3"/>
<protein>
    <submittedName>
        <fullName evidence="1">ATP synthase subunit d mitochondrial-like</fullName>
    </submittedName>
</protein>
<proteinExistence type="predicted"/>
<evidence type="ECO:0000313" key="2">
    <source>
        <dbReference type="Proteomes" id="UP000265520"/>
    </source>
</evidence>
<sequence length="44" mass="5050">MSGTTKKVADVAFKAGRNIDWEGMAKLLVSDEARREFYNLRRAF</sequence>
<feature type="non-terminal residue" evidence="1">
    <location>
        <position position="44"/>
    </location>
</feature>
<evidence type="ECO:0000313" key="1">
    <source>
        <dbReference type="EMBL" id="MCI75010.1"/>
    </source>
</evidence>
<reference evidence="1 2" key="1">
    <citation type="journal article" date="2018" name="Front. Plant Sci.">
        <title>Red Clover (Trifolium pratense) and Zigzag Clover (T. medium) - A Picture of Genomic Similarities and Differences.</title>
        <authorList>
            <person name="Dluhosova J."/>
            <person name="Istvanek J."/>
            <person name="Nedelnik J."/>
            <person name="Repkova J."/>
        </authorList>
    </citation>
    <scope>NUCLEOTIDE SEQUENCE [LARGE SCALE GENOMIC DNA]</scope>
    <source>
        <strain evidence="2">cv. 10/8</strain>
        <tissue evidence="1">Leaf</tissue>
    </source>
</reference>
<keyword evidence="2" id="KW-1185">Reference proteome</keyword>
<dbReference type="EMBL" id="LXQA010873325">
    <property type="protein sequence ID" value="MCI75010.1"/>
    <property type="molecule type" value="Genomic_DNA"/>
</dbReference>
<organism evidence="1 2">
    <name type="scientific">Trifolium medium</name>
    <dbReference type="NCBI Taxonomy" id="97028"/>
    <lineage>
        <taxon>Eukaryota</taxon>
        <taxon>Viridiplantae</taxon>
        <taxon>Streptophyta</taxon>
        <taxon>Embryophyta</taxon>
        <taxon>Tracheophyta</taxon>
        <taxon>Spermatophyta</taxon>
        <taxon>Magnoliopsida</taxon>
        <taxon>eudicotyledons</taxon>
        <taxon>Gunneridae</taxon>
        <taxon>Pentapetalae</taxon>
        <taxon>rosids</taxon>
        <taxon>fabids</taxon>
        <taxon>Fabales</taxon>
        <taxon>Fabaceae</taxon>
        <taxon>Papilionoideae</taxon>
        <taxon>50 kb inversion clade</taxon>
        <taxon>NPAAA clade</taxon>
        <taxon>Hologalegina</taxon>
        <taxon>IRL clade</taxon>
        <taxon>Trifolieae</taxon>
        <taxon>Trifolium</taxon>
    </lineage>
</organism>
<name>A0A392URQ3_9FABA</name>
<accession>A0A392URQ3</accession>
<dbReference type="Proteomes" id="UP000265520">
    <property type="component" value="Unassembled WGS sequence"/>
</dbReference>